<comment type="caution">
    <text evidence="3">The sequence shown here is derived from an EMBL/GenBank/DDBJ whole genome shotgun (WGS) entry which is preliminary data.</text>
</comment>
<gene>
    <name evidence="3" type="ORF">DKT69_12625</name>
</gene>
<dbReference type="GO" id="GO:0032259">
    <property type="term" value="P:methylation"/>
    <property type="evidence" value="ECO:0007669"/>
    <property type="project" value="UniProtKB-KW"/>
</dbReference>
<dbReference type="CDD" id="cd02440">
    <property type="entry name" value="AdoMet_MTases"/>
    <property type="match status" value="1"/>
</dbReference>
<organism evidence="3 4">
    <name type="scientific">Micromonospora sicca</name>
    <dbReference type="NCBI Taxonomy" id="2202420"/>
    <lineage>
        <taxon>Bacteria</taxon>
        <taxon>Bacillati</taxon>
        <taxon>Actinomycetota</taxon>
        <taxon>Actinomycetes</taxon>
        <taxon>Micromonosporales</taxon>
        <taxon>Micromonosporaceae</taxon>
        <taxon>Micromonospora</taxon>
    </lineage>
</organism>
<dbReference type="AlphaFoldDB" id="A0A317DQP2"/>
<protein>
    <submittedName>
        <fullName evidence="3">Class I SAM-dependent methyltransferase</fullName>
    </submittedName>
</protein>
<dbReference type="GO" id="GO:0008168">
    <property type="term" value="F:methyltransferase activity"/>
    <property type="evidence" value="ECO:0007669"/>
    <property type="project" value="UniProtKB-KW"/>
</dbReference>
<dbReference type="InterPro" id="IPR041698">
    <property type="entry name" value="Methyltransf_25"/>
</dbReference>
<evidence type="ECO:0000313" key="3">
    <source>
        <dbReference type="EMBL" id="PWR15143.1"/>
    </source>
</evidence>
<keyword evidence="1 3" id="KW-0808">Transferase</keyword>
<dbReference type="SUPFAM" id="SSF53335">
    <property type="entry name" value="S-adenosyl-L-methionine-dependent methyltransferases"/>
    <property type="match status" value="1"/>
</dbReference>
<dbReference type="PANTHER" id="PTHR43861">
    <property type="entry name" value="TRANS-ACONITATE 2-METHYLTRANSFERASE-RELATED"/>
    <property type="match status" value="1"/>
</dbReference>
<evidence type="ECO:0000256" key="1">
    <source>
        <dbReference type="ARBA" id="ARBA00022679"/>
    </source>
</evidence>
<proteinExistence type="predicted"/>
<accession>A0A317DQP2</accession>
<dbReference type="Proteomes" id="UP000246050">
    <property type="component" value="Unassembled WGS sequence"/>
</dbReference>
<feature type="domain" description="Methyltransferase" evidence="2">
    <location>
        <begin position="34"/>
        <end position="126"/>
    </location>
</feature>
<dbReference type="OrthoDB" id="9811589at2"/>
<dbReference type="Gene3D" id="3.40.50.150">
    <property type="entry name" value="Vaccinia Virus protein VP39"/>
    <property type="match status" value="1"/>
</dbReference>
<sequence>MDRRLAAVYDAENRWGRDDDFFLTAVDQTPAARVLDLGCGTGRLTLALAAAGHTVTGVDPHCASLDAARAKPGADRITWIEGTAEVLPDAAYDVAVLTSHVAQEIRAEDDWRRTLAHLRRALVPGGRLVFDSRDPAARRWERWNPRDSRRRLTLPNGTVVDAWTELTEVRAGLVSFVHHYLLPDGDELRSPGTLRFRTEAELRTALAAAGFAVERIHGGWGREPVGANDDGELIVMARAAD</sequence>
<dbReference type="EMBL" id="QGKS01000195">
    <property type="protein sequence ID" value="PWR15143.1"/>
    <property type="molecule type" value="Genomic_DNA"/>
</dbReference>
<reference evidence="3 4" key="1">
    <citation type="submission" date="2018-05" db="EMBL/GenBank/DDBJ databases">
        <title>Micromonosporas from Atacama Desert.</title>
        <authorList>
            <person name="Carro L."/>
            <person name="Golinska P."/>
            <person name="Klenk H.-P."/>
            <person name="Goodfellow M."/>
        </authorList>
    </citation>
    <scope>NUCLEOTIDE SEQUENCE [LARGE SCALE GENOMIC DNA]</scope>
    <source>
        <strain evidence="3 4">4G51</strain>
    </source>
</reference>
<name>A0A317DQP2_9ACTN</name>
<dbReference type="Pfam" id="PF13649">
    <property type="entry name" value="Methyltransf_25"/>
    <property type="match status" value="1"/>
</dbReference>
<evidence type="ECO:0000259" key="2">
    <source>
        <dbReference type="Pfam" id="PF13649"/>
    </source>
</evidence>
<keyword evidence="3" id="KW-0489">Methyltransferase</keyword>
<evidence type="ECO:0000313" key="4">
    <source>
        <dbReference type="Proteomes" id="UP000246050"/>
    </source>
</evidence>
<dbReference type="InterPro" id="IPR029063">
    <property type="entry name" value="SAM-dependent_MTases_sf"/>
</dbReference>